<evidence type="ECO:0000259" key="7">
    <source>
        <dbReference type="PROSITE" id="PS50160"/>
    </source>
</evidence>
<dbReference type="InterPro" id="IPR016059">
    <property type="entry name" value="DNA_ligase_ATP-dep_CS"/>
</dbReference>
<dbReference type="Pfam" id="PF04675">
    <property type="entry name" value="DNA_ligase_A_N"/>
    <property type="match status" value="1"/>
</dbReference>
<keyword evidence="4" id="KW-0067">ATP-binding</keyword>
<evidence type="ECO:0000313" key="8">
    <source>
        <dbReference type="EMBL" id="OCH96368.1"/>
    </source>
</evidence>
<organism evidence="8 9">
    <name type="scientific">Obba rivulosa</name>
    <dbReference type="NCBI Taxonomy" id="1052685"/>
    <lineage>
        <taxon>Eukaryota</taxon>
        <taxon>Fungi</taxon>
        <taxon>Dikarya</taxon>
        <taxon>Basidiomycota</taxon>
        <taxon>Agaricomycotina</taxon>
        <taxon>Agaricomycetes</taxon>
        <taxon>Polyporales</taxon>
        <taxon>Gelatoporiaceae</taxon>
        <taxon>Obba</taxon>
    </lineage>
</organism>
<dbReference type="SUPFAM" id="SSF56091">
    <property type="entry name" value="DNA ligase/mRNA capping enzyme, catalytic domain"/>
    <property type="match status" value="1"/>
</dbReference>
<feature type="compositionally biased region" description="Polar residues" evidence="6">
    <location>
        <begin position="898"/>
        <end position="921"/>
    </location>
</feature>
<dbReference type="GO" id="GO:0006297">
    <property type="term" value="P:nucleotide-excision repair, DNA gap filling"/>
    <property type="evidence" value="ECO:0007669"/>
    <property type="project" value="TreeGrafter"/>
</dbReference>
<dbReference type="GO" id="GO:0005524">
    <property type="term" value="F:ATP binding"/>
    <property type="evidence" value="ECO:0007669"/>
    <property type="project" value="UniProtKB-KW"/>
</dbReference>
<keyword evidence="3" id="KW-0547">Nucleotide-binding</keyword>
<dbReference type="Gene3D" id="2.40.50.140">
    <property type="entry name" value="Nucleic acid-binding proteins"/>
    <property type="match status" value="1"/>
</dbReference>
<dbReference type="PANTHER" id="PTHR45997">
    <property type="entry name" value="DNA LIGASE 4"/>
    <property type="match status" value="1"/>
</dbReference>
<evidence type="ECO:0000256" key="4">
    <source>
        <dbReference type="ARBA" id="ARBA00022840"/>
    </source>
</evidence>
<gene>
    <name evidence="8" type="ORF">OBBRIDRAFT_830240</name>
</gene>
<evidence type="ECO:0000256" key="1">
    <source>
        <dbReference type="ARBA" id="ARBA00007572"/>
    </source>
</evidence>
<protein>
    <recommendedName>
        <fullName evidence="7">ATP-dependent DNA ligase family profile domain-containing protein</fullName>
    </recommendedName>
</protein>
<proteinExistence type="inferred from homology"/>
<dbReference type="Proteomes" id="UP000250043">
    <property type="component" value="Unassembled WGS sequence"/>
</dbReference>
<dbReference type="GO" id="GO:0003677">
    <property type="term" value="F:DNA binding"/>
    <property type="evidence" value="ECO:0007669"/>
    <property type="project" value="InterPro"/>
</dbReference>
<comment type="similarity">
    <text evidence="1">Belongs to the ATP-dependent DNA ligase family.</text>
</comment>
<dbReference type="Pfam" id="PF01068">
    <property type="entry name" value="DNA_ligase_A_M"/>
    <property type="match status" value="1"/>
</dbReference>
<dbReference type="Gene3D" id="3.30.470.30">
    <property type="entry name" value="DNA ligase/mRNA capping enzyme"/>
    <property type="match status" value="1"/>
</dbReference>
<dbReference type="PROSITE" id="PS50160">
    <property type="entry name" value="DNA_LIGASE_A3"/>
    <property type="match status" value="1"/>
</dbReference>
<reference evidence="8 9" key="1">
    <citation type="submission" date="2016-07" db="EMBL/GenBank/DDBJ databases">
        <title>Draft genome of the white-rot fungus Obba rivulosa 3A-2.</title>
        <authorList>
            <consortium name="DOE Joint Genome Institute"/>
            <person name="Miettinen O."/>
            <person name="Riley R."/>
            <person name="Acob R."/>
            <person name="Barry K."/>
            <person name="Cullen D."/>
            <person name="De Vries R."/>
            <person name="Hainaut M."/>
            <person name="Hatakka A."/>
            <person name="Henrissat B."/>
            <person name="Hilden K."/>
            <person name="Kuo R."/>
            <person name="Labutti K."/>
            <person name="Lipzen A."/>
            <person name="Makela M.R."/>
            <person name="Sandor L."/>
            <person name="Spatafora J.W."/>
            <person name="Grigoriev I.V."/>
            <person name="Hibbett D.S."/>
        </authorList>
    </citation>
    <scope>NUCLEOTIDE SEQUENCE [LARGE SCALE GENOMIC DNA]</scope>
    <source>
        <strain evidence="8 9">3A-2</strain>
    </source>
</reference>
<sequence length="1082" mass="119820">MATCTSSFAINTAVPFAFFVSLIEAIGDIRSRNASGKGHRKTSSPSVPVVQTFKRWVAELQRRHTPIPPGTTAAVFRMLFPQEDVRRKYGMQETRLAQYIAKILGVSTAPHARGARLANWTAEDAKGCLGAEVKYIMEGTFSNPSGPMSIVEVDTLLTELASTCAFSASTIRPLDPASPRPRDKQSILSALYARLSPIEAAVVTQIILKDMRPLLYPIPEGATHYTTALRQFNSNAVMPLKRDDAMRIWDPSGRTLFAYRVRTCFEEAALAFECGPDDDVEQYLVPRVGSLIQIPKCAKGQGCARSLELLKDSDIVWAETKYDGERTQIHVQLEPTNAAPKITIYSKSGRDSTLDRFAVHSVICDALGLSALSTSHSTPKRAVKRNIILEAEMVAFSDTLNRIDEFWRIRSLIASTAIGVRHKEKAHISADSQTDEDCSSQCSMISNGSDGGTRHLALVFFDILFLDDTSLLSRPYSERRALLESVVAQIPGRAMFAERAPIPLVDPSSGRPLADPAAALREVFARIVASHEEGLVLKADHSRYNDWKFPWVKLKKDYIPGHGDAVDLVLVGAVWEKDRARELRVPPTAYTTFYIGALANSEELKKNPHFEVYFTASYGLSREQLEELNFMIKSSDAMEYSPKRRLPGMSYTLNIFKGLQPPAVLLRTPILAEVTSGSFSKAEHCLFYESRFPRITKIFRSGERTWADGTTLTELQRIARESVGRNRPNKDVDTWAAALFQQPSSPDVRCPVKRKRNMELWLGRFEEVDRKEGGKRRKTGNGRIQASPREAEMASEHLKEPVGQPVTEPIAPVTPRLRALGSVTNIARASVPQEAATTPSRALLLQDTFSRSSMSPMAALPRTPTRTIHSPSHINQVASSPTALRTPISVGRRISAAVTDNASTSEMNQAVRSQTASSQDLNIIRPEAKPTQSQTTGNASELMASPMGVFLKSAFVWLARPHNTLRPSWRAPARAVIPAGQQVSTLDALLRACGWCETGPPVCDWVEYGVIFVDNEEEGAQWTEYPLKTLLQRCAALDARGDHARCKPVWVFSMRMLGFDELRNVEGDIKQRAICRVGGERT</sequence>
<keyword evidence="9" id="KW-1185">Reference proteome</keyword>
<dbReference type="Gene3D" id="1.10.3260.10">
    <property type="entry name" value="DNA ligase, ATP-dependent, N-terminal domain"/>
    <property type="match status" value="1"/>
</dbReference>
<evidence type="ECO:0000256" key="6">
    <source>
        <dbReference type="SAM" id="MobiDB-lite"/>
    </source>
</evidence>
<feature type="region of interest" description="Disordered" evidence="6">
    <location>
        <begin position="854"/>
        <end position="938"/>
    </location>
</feature>
<keyword evidence="2" id="KW-0436">Ligase</keyword>
<dbReference type="InterPro" id="IPR012340">
    <property type="entry name" value="NA-bd_OB-fold"/>
</dbReference>
<dbReference type="GO" id="GO:0006303">
    <property type="term" value="P:double-strand break repair via nonhomologous end joining"/>
    <property type="evidence" value="ECO:0007669"/>
    <property type="project" value="TreeGrafter"/>
</dbReference>
<dbReference type="GO" id="GO:0006310">
    <property type="term" value="P:DNA recombination"/>
    <property type="evidence" value="ECO:0007669"/>
    <property type="project" value="InterPro"/>
</dbReference>
<feature type="region of interest" description="Disordered" evidence="6">
    <location>
        <begin position="771"/>
        <end position="790"/>
    </location>
</feature>
<dbReference type="EMBL" id="KV722331">
    <property type="protein sequence ID" value="OCH96368.1"/>
    <property type="molecule type" value="Genomic_DNA"/>
</dbReference>
<dbReference type="InterPro" id="IPR036599">
    <property type="entry name" value="DNA_ligase_N_sf"/>
</dbReference>
<feature type="domain" description="ATP-dependent DNA ligase family profile" evidence="7">
    <location>
        <begin position="458"/>
        <end position="579"/>
    </location>
</feature>
<evidence type="ECO:0000256" key="2">
    <source>
        <dbReference type="ARBA" id="ARBA00022598"/>
    </source>
</evidence>
<dbReference type="GO" id="GO:0032807">
    <property type="term" value="C:DNA ligase IV complex"/>
    <property type="evidence" value="ECO:0007669"/>
    <property type="project" value="TreeGrafter"/>
</dbReference>
<dbReference type="AlphaFoldDB" id="A0A8E2J7A5"/>
<dbReference type="InterPro" id="IPR029710">
    <property type="entry name" value="LIG4"/>
</dbReference>
<keyword evidence="5" id="KW-0539">Nucleus</keyword>
<dbReference type="PROSITE" id="PS00333">
    <property type="entry name" value="DNA_LIGASE_A2"/>
    <property type="match status" value="1"/>
</dbReference>
<dbReference type="OrthoDB" id="7482721at2759"/>
<dbReference type="GO" id="GO:0003910">
    <property type="term" value="F:DNA ligase (ATP) activity"/>
    <property type="evidence" value="ECO:0007669"/>
    <property type="project" value="InterPro"/>
</dbReference>
<dbReference type="InterPro" id="IPR012310">
    <property type="entry name" value="DNA_ligase_ATP-dep_cent"/>
</dbReference>
<evidence type="ECO:0000256" key="3">
    <source>
        <dbReference type="ARBA" id="ARBA00022741"/>
    </source>
</evidence>
<dbReference type="InterPro" id="IPR012308">
    <property type="entry name" value="DNA_ligase_ATP-dep_N"/>
</dbReference>
<feature type="compositionally biased region" description="Polar residues" evidence="6">
    <location>
        <begin position="864"/>
        <end position="883"/>
    </location>
</feature>
<evidence type="ECO:0000256" key="5">
    <source>
        <dbReference type="ARBA" id="ARBA00023242"/>
    </source>
</evidence>
<name>A0A8E2J7A5_9APHY</name>
<evidence type="ECO:0000313" key="9">
    <source>
        <dbReference type="Proteomes" id="UP000250043"/>
    </source>
</evidence>
<accession>A0A8E2J7A5</accession>
<dbReference type="PANTHER" id="PTHR45997:SF2">
    <property type="entry name" value="ATP DEPENDENT DNA LIGASE DOMAIN PROTEIN (AFU_ORTHOLOGUE AFUA_5G02430)"/>
    <property type="match status" value="1"/>
</dbReference>